<evidence type="ECO:0000313" key="1">
    <source>
        <dbReference type="EMBL" id="GFO65690.1"/>
    </source>
</evidence>
<dbReference type="GO" id="GO:0004540">
    <property type="term" value="F:RNA nuclease activity"/>
    <property type="evidence" value="ECO:0007669"/>
    <property type="project" value="InterPro"/>
</dbReference>
<dbReference type="AlphaFoldDB" id="A0A6V8N027"/>
<evidence type="ECO:0000313" key="3">
    <source>
        <dbReference type="Proteomes" id="UP000568888"/>
    </source>
</evidence>
<evidence type="ECO:0000313" key="2">
    <source>
        <dbReference type="EMBL" id="UPU34036.1"/>
    </source>
</evidence>
<reference evidence="1" key="2">
    <citation type="journal article" date="2021" name="Int. J. Syst. Evol. Microbiol.">
        <title>Geomonas silvestris sp. nov., Geomonas paludis sp. nov. and Geomonas limicola sp. nov., isolated from terrestrial environments, and emended description of the genus Geomonas.</title>
        <authorList>
            <person name="Itoh H."/>
            <person name="Xu Z."/>
            <person name="Masuda Y."/>
            <person name="Ushijima N."/>
            <person name="Hayakawa C."/>
            <person name="Shiratori Y."/>
            <person name="Senoo K."/>
        </authorList>
    </citation>
    <scope>NUCLEOTIDE SEQUENCE</scope>
    <source>
        <strain evidence="1">Red736</strain>
    </source>
</reference>
<sequence>MVSNESRIRFHAAFEQVLDELIAVVAKEKERNPQTYKDSPQAKLLARVYRAIKDEIPADPQHASYYQGEAEGHAYRQWRRAKPTKEHRLFFKWDKETNAIIYAWLNSEVSLVKYRSHMEAYRAFRGKSKG</sequence>
<dbReference type="Proteomes" id="UP000831485">
    <property type="component" value="Chromosome"/>
</dbReference>
<gene>
    <name evidence="1" type="ORF">GMPD_36090</name>
    <name evidence="2" type="ORF">M1B72_11280</name>
</gene>
<reference evidence="2" key="3">
    <citation type="submission" date="2022-04" db="EMBL/GenBank/DDBJ databases">
        <authorList>
            <person name="Liu G."/>
        </authorList>
    </citation>
    <scope>NUCLEOTIDE SEQUENCE</scope>
    <source>
        <strain evidence="2">RG22</strain>
    </source>
</reference>
<dbReference type="RefSeq" id="WP_183350018.1">
    <property type="nucleotide sequence ID" value="NZ_BLXY01000011.1"/>
</dbReference>
<dbReference type="Pfam" id="PF11663">
    <property type="entry name" value="Toxin_YhaV"/>
    <property type="match status" value="1"/>
</dbReference>
<name>A0A6V8N027_9BACT</name>
<keyword evidence="4" id="KW-1185">Reference proteome</keyword>
<dbReference type="EMBL" id="BLXY01000011">
    <property type="protein sequence ID" value="GFO65690.1"/>
    <property type="molecule type" value="Genomic_DNA"/>
</dbReference>
<evidence type="ECO:0000313" key="4">
    <source>
        <dbReference type="Proteomes" id="UP000831485"/>
    </source>
</evidence>
<accession>A0A6V8N027</accession>
<reference evidence="3" key="1">
    <citation type="submission" date="2020-06" db="EMBL/GenBank/DDBJ databases">
        <title>Draft genomic sequecing of Geomonas sp. Red736.</title>
        <authorList>
            <person name="Itoh H."/>
            <person name="Xu Z.X."/>
            <person name="Ushijima N."/>
            <person name="Masuda Y."/>
            <person name="Shiratori Y."/>
            <person name="Senoo K."/>
        </authorList>
    </citation>
    <scope>NUCLEOTIDE SEQUENCE [LARGE SCALE GENOMIC DNA]</scope>
    <source>
        <strain evidence="3">Red736</strain>
    </source>
</reference>
<proteinExistence type="predicted"/>
<organism evidence="1 3">
    <name type="scientific">Geomonas paludis</name>
    <dbReference type="NCBI Taxonomy" id="2740185"/>
    <lineage>
        <taxon>Bacteria</taxon>
        <taxon>Pseudomonadati</taxon>
        <taxon>Thermodesulfobacteriota</taxon>
        <taxon>Desulfuromonadia</taxon>
        <taxon>Geobacterales</taxon>
        <taxon>Geobacteraceae</taxon>
        <taxon>Geomonas</taxon>
    </lineage>
</organism>
<dbReference type="Proteomes" id="UP000568888">
    <property type="component" value="Unassembled WGS sequence"/>
</dbReference>
<protein>
    <submittedName>
        <fullName evidence="2">Type II toxin-antitoxin system YhaV family toxin</fullName>
    </submittedName>
</protein>
<dbReference type="GO" id="GO:0110001">
    <property type="term" value="C:toxin-antitoxin complex"/>
    <property type="evidence" value="ECO:0007669"/>
    <property type="project" value="InterPro"/>
</dbReference>
<dbReference type="InterPro" id="IPR021679">
    <property type="entry name" value="Toxin_endonuclease_YhaV"/>
</dbReference>
<dbReference type="EMBL" id="CP096574">
    <property type="protein sequence ID" value="UPU34036.1"/>
    <property type="molecule type" value="Genomic_DNA"/>
</dbReference>